<dbReference type="EMBL" id="RQXW01000002">
    <property type="protein sequence ID" value="RTE67342.1"/>
    <property type="molecule type" value="Genomic_DNA"/>
</dbReference>
<evidence type="ECO:0000313" key="3">
    <source>
        <dbReference type="EMBL" id="RTE67342.1"/>
    </source>
</evidence>
<dbReference type="Pfam" id="PF11740">
    <property type="entry name" value="KfrA_N"/>
    <property type="match status" value="1"/>
</dbReference>
<keyword evidence="4" id="KW-1185">Reference proteome</keyword>
<comment type="caution">
    <text evidence="3">The sequence shown here is derived from an EMBL/GenBank/DDBJ whole genome shotgun (WGS) entry which is preliminary data.</text>
</comment>
<feature type="coiled-coil region" evidence="1">
    <location>
        <begin position="331"/>
        <end position="358"/>
    </location>
</feature>
<proteinExistence type="predicted"/>
<reference evidence="3 4" key="1">
    <citation type="submission" date="2018-11" db="EMBL/GenBank/DDBJ databases">
        <title>The draft genome sequence of Amphritea opalescens ANRC-JH13T.</title>
        <authorList>
            <person name="Fang Z."/>
            <person name="Zhang Y."/>
            <person name="Han X."/>
        </authorList>
    </citation>
    <scope>NUCLEOTIDE SEQUENCE [LARGE SCALE GENOMIC DNA]</scope>
    <source>
        <strain evidence="3 4">ANRC-JH13</strain>
    </source>
</reference>
<keyword evidence="1" id="KW-0175">Coiled coil</keyword>
<evidence type="ECO:0000313" key="4">
    <source>
        <dbReference type="Proteomes" id="UP000283087"/>
    </source>
</evidence>
<dbReference type="InterPro" id="IPR021104">
    <property type="entry name" value="KfrA_DNA-bd_N"/>
</dbReference>
<feature type="coiled-coil region" evidence="1">
    <location>
        <begin position="249"/>
        <end position="301"/>
    </location>
</feature>
<feature type="domain" description="KfrA N-terminal DNA-binding" evidence="2">
    <location>
        <begin position="12"/>
        <end position="118"/>
    </location>
</feature>
<dbReference type="AlphaFoldDB" id="A0A430KV24"/>
<sequence length="358" mass="41824">MLIMEYKGFSSRDEIKIVARYLLKKGIRPSQNNVKKELSQTSSNTTISQALDEFWLDVSKELESNDTRPGIPDELYEMVQKLWVMSLESANKIAQDRMDEALKVESNALEREAKTQEEIAKVSLKNERLVGEIDNMTALLEKEKASSADLGSRLVMSQESVRDIQAQLQETMKSNEVYRTEANQRVDSLMSERTQLRSWYEARETQLKVELDQSVKECRALNESLTNYMVRTSQLEKFKDLHEYEMSENKKLIAQQEKLTDQVEMLNDQLQDMKEKVDIQRKDFEQQLQQQQKLLSDKTQEIAVREERHLVEIKEQQISIEQLKLEHLTSCQKLKIKHELLNAEISQLKSSMKKTSQK</sequence>
<gene>
    <name evidence="3" type="ORF">EH243_03840</name>
</gene>
<evidence type="ECO:0000256" key="1">
    <source>
        <dbReference type="SAM" id="Coils"/>
    </source>
</evidence>
<evidence type="ECO:0000259" key="2">
    <source>
        <dbReference type="Pfam" id="PF11740"/>
    </source>
</evidence>
<dbReference type="OrthoDB" id="5772375at2"/>
<dbReference type="GO" id="GO:0003677">
    <property type="term" value="F:DNA binding"/>
    <property type="evidence" value="ECO:0007669"/>
    <property type="project" value="UniProtKB-KW"/>
</dbReference>
<keyword evidence="3" id="KW-0238">DNA-binding</keyword>
<organism evidence="3 4">
    <name type="scientific">Amphritea opalescens</name>
    <dbReference type="NCBI Taxonomy" id="2490544"/>
    <lineage>
        <taxon>Bacteria</taxon>
        <taxon>Pseudomonadati</taxon>
        <taxon>Pseudomonadota</taxon>
        <taxon>Gammaproteobacteria</taxon>
        <taxon>Oceanospirillales</taxon>
        <taxon>Oceanospirillaceae</taxon>
        <taxon>Amphritea</taxon>
    </lineage>
</organism>
<protein>
    <submittedName>
        <fullName evidence="3">DNA-binding protein</fullName>
    </submittedName>
</protein>
<accession>A0A430KV24</accession>
<name>A0A430KV24_9GAMM</name>
<dbReference type="Proteomes" id="UP000283087">
    <property type="component" value="Unassembled WGS sequence"/>
</dbReference>